<dbReference type="SUPFAM" id="SSF50494">
    <property type="entry name" value="Trypsin-like serine proteases"/>
    <property type="match status" value="1"/>
</dbReference>
<dbReference type="InterPro" id="IPR046880">
    <property type="entry name" value="TPR-S"/>
</dbReference>
<accession>A0ABV6I049</accession>
<evidence type="ECO:0000256" key="2">
    <source>
        <dbReference type="ARBA" id="ARBA00022729"/>
    </source>
</evidence>
<keyword evidence="3" id="KW-0378">Hydrolase</keyword>
<reference evidence="5 6" key="1">
    <citation type="submission" date="2024-09" db="EMBL/GenBank/DDBJ databases">
        <authorList>
            <person name="Sun Q."/>
            <person name="Mori K."/>
        </authorList>
    </citation>
    <scope>NUCLEOTIDE SEQUENCE [LARGE SCALE GENOMIC DNA]</scope>
    <source>
        <strain evidence="5 6">KCTC 22789</strain>
    </source>
</reference>
<evidence type="ECO:0000313" key="6">
    <source>
        <dbReference type="Proteomes" id="UP001589799"/>
    </source>
</evidence>
<dbReference type="PANTHER" id="PTHR14389">
    <property type="entry name" value="SI:CH1073-475A24.1"/>
    <property type="match status" value="1"/>
</dbReference>
<keyword evidence="4" id="KW-0720">Serine protease</keyword>
<dbReference type="InterPro" id="IPR000126">
    <property type="entry name" value="V8_ser_AS"/>
</dbReference>
<keyword evidence="1" id="KW-0645">Protease</keyword>
<sequence>MSTTCEGADDIDQRAEATLALLRLRPTDEALEQARKLLKDVRDARQFLWLVKLAEAAARLRPGDSVVAGFYAQGLIETGACLPAIALLDRALRAPGIGASDAGELHGLRGRAYKQIFMDCADHSQAEAAQAIEQAVDSYRVPFENNPANYWHGINLAACLYAARRRKLDPAPDLSPQEVARNVLKVLDTTHAADCGAWWWATKGEAHVALGEWDDAETAIGVYVRDESIPPFNYASTMRQFREVWEIHKDGARGETLMQLLDAALAAREGGVLSVTPDHVRAMRSAGTPSKEQAEKVLGTTNAQTLTWYRCGLDRATSVAAIRHLHGGRFGTGFAVRAGDFGLEPASETLVLTNYHVVNRAGAEDAERPENVEITFEAAEGPARGPYMVSEVLAESPYARLDYSLLKLAGDTSQVPTVPIIDILPRLEPPARVYIIGHPSGDELHIAFQDNRLLDHEGPPAGCPPTPDQCRVHYHAPTSPGNSGSPVFDDTWRVIALHHAGGKYDPQSSQMGMRRLNGKPGRYSANEGLWIASVVEDVKRQAIPSRS</sequence>
<keyword evidence="2" id="KW-0732">Signal</keyword>
<dbReference type="PROSITE" id="PS00673">
    <property type="entry name" value="V8_SER"/>
    <property type="match status" value="1"/>
</dbReference>
<dbReference type="Pfam" id="PF13365">
    <property type="entry name" value="Trypsin_2"/>
    <property type="match status" value="1"/>
</dbReference>
<dbReference type="EMBL" id="JBHLWE010000003">
    <property type="protein sequence ID" value="MFC0339352.1"/>
    <property type="molecule type" value="Genomic_DNA"/>
</dbReference>
<evidence type="ECO:0000256" key="4">
    <source>
        <dbReference type="ARBA" id="ARBA00022825"/>
    </source>
</evidence>
<evidence type="ECO:0000256" key="3">
    <source>
        <dbReference type="ARBA" id="ARBA00022801"/>
    </source>
</evidence>
<dbReference type="InterPro" id="IPR043504">
    <property type="entry name" value="Peptidase_S1_PA_chymotrypsin"/>
</dbReference>
<name>A0ABV6I049_9RHOB</name>
<keyword evidence="6" id="KW-1185">Reference proteome</keyword>
<proteinExistence type="predicted"/>
<evidence type="ECO:0000313" key="5">
    <source>
        <dbReference type="EMBL" id="MFC0339352.1"/>
    </source>
</evidence>
<dbReference type="Proteomes" id="UP001589799">
    <property type="component" value="Unassembled WGS sequence"/>
</dbReference>
<dbReference type="InterPro" id="IPR009003">
    <property type="entry name" value="Peptidase_S1_PA"/>
</dbReference>
<comment type="caution">
    <text evidence="5">The sequence shown here is derived from an EMBL/GenBank/DDBJ whole genome shotgun (WGS) entry which is preliminary data.</text>
</comment>
<dbReference type="Gene3D" id="2.40.10.10">
    <property type="entry name" value="Trypsin-like serine proteases"/>
    <property type="match status" value="2"/>
</dbReference>
<organism evidence="5 6">
    <name type="scientific">Paracoccus niistensis</name>
    <dbReference type="NCBI Taxonomy" id="632935"/>
    <lineage>
        <taxon>Bacteria</taxon>
        <taxon>Pseudomonadati</taxon>
        <taxon>Pseudomonadota</taxon>
        <taxon>Alphaproteobacteria</taxon>
        <taxon>Rhodobacterales</taxon>
        <taxon>Paracoccaceae</taxon>
        <taxon>Paracoccus</taxon>
    </lineage>
</organism>
<dbReference type="PANTHER" id="PTHR14389:SF3">
    <property type="entry name" value="PROTEIN FAM111A-LIKE"/>
    <property type="match status" value="1"/>
</dbReference>
<dbReference type="RefSeq" id="WP_377697028.1">
    <property type="nucleotide sequence ID" value="NZ_JBHLWE010000003.1"/>
</dbReference>
<dbReference type="Pfam" id="PF20308">
    <property type="entry name" value="TPR-S"/>
    <property type="match status" value="1"/>
</dbReference>
<protein>
    <submittedName>
        <fullName evidence="5">Trypsin-like peptidase domain-containing protein</fullName>
    </submittedName>
</protein>
<evidence type="ECO:0000256" key="1">
    <source>
        <dbReference type="ARBA" id="ARBA00022670"/>
    </source>
</evidence>
<gene>
    <name evidence="5" type="ORF">ACFFII_01045</name>
</gene>